<dbReference type="PROSITE" id="PS50084">
    <property type="entry name" value="KH_TYPE_1"/>
    <property type="match status" value="1"/>
</dbReference>
<dbReference type="KEGG" id="ctp:CTRG_03110"/>
<dbReference type="CDD" id="cd00105">
    <property type="entry name" value="KH-I"/>
    <property type="match status" value="1"/>
</dbReference>
<evidence type="ECO:0000259" key="2">
    <source>
        <dbReference type="SMART" id="SM00322"/>
    </source>
</evidence>
<keyword evidence="1" id="KW-0694">RNA-binding</keyword>
<dbReference type="VEuPathDB" id="FungiDB:CTRG_03110"/>
<gene>
    <name evidence="3" type="ORF">CTRG_03110</name>
</gene>
<evidence type="ECO:0000313" key="3">
    <source>
        <dbReference type="EMBL" id="EER32685.1"/>
    </source>
</evidence>
<feature type="domain" description="K Homology" evidence="2">
    <location>
        <begin position="169"/>
        <end position="245"/>
    </location>
</feature>
<dbReference type="AlphaFoldDB" id="C5MAL8"/>
<dbReference type="Pfam" id="PF00013">
    <property type="entry name" value="KH_1"/>
    <property type="match status" value="1"/>
</dbReference>
<protein>
    <recommendedName>
        <fullName evidence="2">K Homology domain-containing protein</fullName>
    </recommendedName>
</protein>
<sequence>MRDCLSAMIDSVVNKDLILLKPEKVGSYVGLALVFETFTLRQILGNLLSMNSVSMATNEDSTIRCKRNLLNSLWEVVIDNCHVSIITSLISISMKIENRIRLMGSVVNSVQLKGDYKSGMITCYPTNIDQFIKSILNCKSHTSFKTILIDSASQLRPVNRIVPPSEPSAYVTTTLTLPVKQVSAILGPRGSILNSIRLQSKCWIKVHPSNHSPFISTKQSLQQVQITGAKENISIALIEIDRICGTFVCAR</sequence>
<dbReference type="Proteomes" id="UP000002037">
    <property type="component" value="Unassembled WGS sequence"/>
</dbReference>
<dbReference type="InterPro" id="IPR004087">
    <property type="entry name" value="KH_dom"/>
</dbReference>
<dbReference type="GO" id="GO:0003723">
    <property type="term" value="F:RNA binding"/>
    <property type="evidence" value="ECO:0007669"/>
    <property type="project" value="UniProtKB-UniRule"/>
</dbReference>
<dbReference type="EMBL" id="GG692398">
    <property type="protein sequence ID" value="EER32685.1"/>
    <property type="molecule type" value="Genomic_DNA"/>
</dbReference>
<dbReference type="HOGENOM" id="CLU_1102650_0_0_1"/>
<keyword evidence="4" id="KW-1185">Reference proteome</keyword>
<evidence type="ECO:0000256" key="1">
    <source>
        <dbReference type="PROSITE-ProRule" id="PRU00117"/>
    </source>
</evidence>
<dbReference type="OrthoDB" id="4020846at2759"/>
<dbReference type="SMART" id="SM00322">
    <property type="entry name" value="KH"/>
    <property type="match status" value="1"/>
</dbReference>
<proteinExistence type="predicted"/>
<dbReference type="Gene3D" id="3.30.1370.10">
    <property type="entry name" value="K Homology domain, type 1"/>
    <property type="match status" value="1"/>
</dbReference>
<accession>C5MAL8</accession>
<dbReference type="InterPro" id="IPR004088">
    <property type="entry name" value="KH_dom_type_1"/>
</dbReference>
<dbReference type="GeneID" id="8297730"/>
<reference evidence="3 4" key="1">
    <citation type="journal article" date="2009" name="Nature">
        <title>Evolution of pathogenicity and sexual reproduction in eight Candida genomes.</title>
        <authorList>
            <person name="Butler G."/>
            <person name="Rasmussen M.D."/>
            <person name="Lin M.F."/>
            <person name="Santos M.A."/>
            <person name="Sakthikumar S."/>
            <person name="Munro C.A."/>
            <person name="Rheinbay E."/>
            <person name="Grabherr M."/>
            <person name="Forche A."/>
            <person name="Reedy J.L."/>
            <person name="Agrafioti I."/>
            <person name="Arnaud M.B."/>
            <person name="Bates S."/>
            <person name="Brown A.J."/>
            <person name="Brunke S."/>
            <person name="Costanzo M.C."/>
            <person name="Fitzpatrick D.A."/>
            <person name="de Groot P.W."/>
            <person name="Harris D."/>
            <person name="Hoyer L.L."/>
            <person name="Hube B."/>
            <person name="Klis F.M."/>
            <person name="Kodira C."/>
            <person name="Lennard N."/>
            <person name="Logue M.E."/>
            <person name="Martin R."/>
            <person name="Neiman A.M."/>
            <person name="Nikolaou E."/>
            <person name="Quail M.A."/>
            <person name="Quinn J."/>
            <person name="Santos M.C."/>
            <person name="Schmitzberger F.F."/>
            <person name="Sherlock G."/>
            <person name="Shah P."/>
            <person name="Silverstein K.A."/>
            <person name="Skrzypek M.S."/>
            <person name="Soll D."/>
            <person name="Staggs R."/>
            <person name="Stansfield I."/>
            <person name="Stumpf M.P."/>
            <person name="Sudbery P.E."/>
            <person name="Srikantha T."/>
            <person name="Zeng Q."/>
            <person name="Berman J."/>
            <person name="Berriman M."/>
            <person name="Heitman J."/>
            <person name="Gow N.A."/>
            <person name="Lorenz M.C."/>
            <person name="Birren B.W."/>
            <person name="Kellis M."/>
            <person name="Cuomo C.A."/>
        </authorList>
    </citation>
    <scope>NUCLEOTIDE SEQUENCE [LARGE SCALE GENOMIC DNA]</scope>
    <source>
        <strain evidence="4">ATCC MYA-3404 / T1</strain>
    </source>
</reference>
<dbReference type="SUPFAM" id="SSF54791">
    <property type="entry name" value="Eukaryotic type KH-domain (KH-domain type I)"/>
    <property type="match status" value="1"/>
</dbReference>
<organism evidence="3 4">
    <name type="scientific">Candida tropicalis (strain ATCC MYA-3404 / T1)</name>
    <name type="common">Yeast</name>
    <dbReference type="NCBI Taxonomy" id="294747"/>
    <lineage>
        <taxon>Eukaryota</taxon>
        <taxon>Fungi</taxon>
        <taxon>Dikarya</taxon>
        <taxon>Ascomycota</taxon>
        <taxon>Saccharomycotina</taxon>
        <taxon>Pichiomycetes</taxon>
        <taxon>Debaryomycetaceae</taxon>
        <taxon>Candida/Lodderomyces clade</taxon>
        <taxon>Candida</taxon>
    </lineage>
</organism>
<dbReference type="eggNOG" id="ENOG502RA62">
    <property type="taxonomic scope" value="Eukaryota"/>
</dbReference>
<dbReference type="InterPro" id="IPR036612">
    <property type="entry name" value="KH_dom_type_1_sf"/>
</dbReference>
<dbReference type="RefSeq" id="XP_002548813.1">
    <property type="nucleotide sequence ID" value="XM_002548767.1"/>
</dbReference>
<evidence type="ECO:0000313" key="4">
    <source>
        <dbReference type="Proteomes" id="UP000002037"/>
    </source>
</evidence>
<name>C5MAL8_CANTT</name>